<protein>
    <submittedName>
        <fullName evidence="2">Transposase</fullName>
    </submittedName>
</protein>
<dbReference type="Proteomes" id="UP000545386">
    <property type="component" value="Unassembled WGS sequence"/>
</dbReference>
<evidence type="ECO:0000256" key="1">
    <source>
        <dbReference type="SAM" id="Coils"/>
    </source>
</evidence>
<sequence>MKYSPERREAILAKLEAPYNRTVNDLASEEGISTATIYNWRKQARNTGRLLPNASATTEGWSSQQKFNAVLETAALTEEELAEYCRRRGLYPEQIRRWRASCEQANDRSEQAAARHTEATKAERKRIRELERELRRKDAALAETAAVLALRKKVQAIWGDEEK</sequence>
<evidence type="ECO:0000313" key="2">
    <source>
        <dbReference type="EMBL" id="MBC2769263.1"/>
    </source>
</evidence>
<reference evidence="2 3" key="1">
    <citation type="submission" date="2020-08" db="EMBL/GenBank/DDBJ databases">
        <title>Paraeoetvoesia sp. YC-7-48 draft genome sequence.</title>
        <authorList>
            <person name="Yao L."/>
        </authorList>
    </citation>
    <scope>NUCLEOTIDE SEQUENCE [LARGE SCALE GENOMIC DNA]</scope>
    <source>
        <strain evidence="3">YC-7-48</strain>
    </source>
</reference>
<dbReference type="RefSeq" id="WP_185779013.1">
    <property type="nucleotide sequence ID" value="NZ_JACJUU010000002.1"/>
</dbReference>
<dbReference type="Pfam" id="PF01527">
    <property type="entry name" value="HTH_Tnp_1"/>
    <property type="match status" value="2"/>
</dbReference>
<organism evidence="2 3">
    <name type="scientific">Pusillimonas minor</name>
    <dbReference type="NCBI Taxonomy" id="2697024"/>
    <lineage>
        <taxon>Bacteria</taxon>
        <taxon>Pseudomonadati</taxon>
        <taxon>Pseudomonadota</taxon>
        <taxon>Betaproteobacteria</taxon>
        <taxon>Burkholderiales</taxon>
        <taxon>Alcaligenaceae</taxon>
        <taxon>Pusillimonas</taxon>
    </lineage>
</organism>
<dbReference type="GO" id="GO:0003677">
    <property type="term" value="F:DNA binding"/>
    <property type="evidence" value="ECO:0007669"/>
    <property type="project" value="InterPro"/>
</dbReference>
<gene>
    <name evidence="2" type="ORF">GTU67_04950</name>
</gene>
<feature type="coiled-coil region" evidence="1">
    <location>
        <begin position="113"/>
        <end position="147"/>
    </location>
</feature>
<dbReference type="EMBL" id="JACJUU010000002">
    <property type="protein sequence ID" value="MBC2769263.1"/>
    <property type="molecule type" value="Genomic_DNA"/>
</dbReference>
<keyword evidence="3" id="KW-1185">Reference proteome</keyword>
<comment type="caution">
    <text evidence="2">The sequence shown here is derived from an EMBL/GenBank/DDBJ whole genome shotgun (WGS) entry which is preliminary data.</text>
</comment>
<dbReference type="AlphaFoldDB" id="A0A842HLX1"/>
<dbReference type="GO" id="GO:0004803">
    <property type="term" value="F:transposase activity"/>
    <property type="evidence" value="ECO:0007669"/>
    <property type="project" value="InterPro"/>
</dbReference>
<accession>A0A842HLX1</accession>
<evidence type="ECO:0000313" key="3">
    <source>
        <dbReference type="Proteomes" id="UP000545386"/>
    </source>
</evidence>
<name>A0A842HLX1_9BURK</name>
<keyword evidence="1" id="KW-0175">Coiled coil</keyword>
<proteinExistence type="predicted"/>
<dbReference type="GO" id="GO:0006313">
    <property type="term" value="P:DNA transposition"/>
    <property type="evidence" value="ECO:0007669"/>
    <property type="project" value="InterPro"/>
</dbReference>
<dbReference type="SUPFAM" id="SSF46689">
    <property type="entry name" value="Homeodomain-like"/>
    <property type="match status" value="1"/>
</dbReference>
<dbReference type="InterPro" id="IPR009057">
    <property type="entry name" value="Homeodomain-like_sf"/>
</dbReference>
<dbReference type="InterPro" id="IPR002514">
    <property type="entry name" value="Transposase_8"/>
</dbReference>